<keyword evidence="1" id="KW-1133">Transmembrane helix</keyword>
<organism evidence="2 3">
    <name type="scientific">Rhizobium rhizoryzae</name>
    <dbReference type="NCBI Taxonomy" id="451876"/>
    <lineage>
        <taxon>Bacteria</taxon>
        <taxon>Pseudomonadati</taxon>
        <taxon>Pseudomonadota</taxon>
        <taxon>Alphaproteobacteria</taxon>
        <taxon>Hyphomicrobiales</taxon>
        <taxon>Rhizobiaceae</taxon>
        <taxon>Rhizobium/Agrobacterium group</taxon>
        <taxon>Rhizobium</taxon>
    </lineage>
</organism>
<gene>
    <name evidence="2" type="ORF">GGQ72_001976</name>
</gene>
<dbReference type="RefSeq" id="WP_062555180.1">
    <property type="nucleotide sequence ID" value="NZ_CP049250.1"/>
</dbReference>
<dbReference type="Proteomes" id="UP000519897">
    <property type="component" value="Unassembled WGS sequence"/>
</dbReference>
<evidence type="ECO:0000313" key="2">
    <source>
        <dbReference type="EMBL" id="MBB4143477.1"/>
    </source>
</evidence>
<protein>
    <submittedName>
        <fullName evidence="2">Lipopolysaccharide export system protein LptC</fullName>
    </submittedName>
</protein>
<evidence type="ECO:0000256" key="1">
    <source>
        <dbReference type="SAM" id="Phobius"/>
    </source>
</evidence>
<keyword evidence="1" id="KW-0472">Membrane</keyword>
<keyword evidence="3" id="KW-1185">Reference proteome</keyword>
<keyword evidence="1" id="KW-0812">Transmembrane</keyword>
<dbReference type="Pfam" id="PF06835">
    <property type="entry name" value="LptC"/>
    <property type="match status" value="1"/>
</dbReference>
<evidence type="ECO:0000313" key="3">
    <source>
        <dbReference type="Proteomes" id="UP000519897"/>
    </source>
</evidence>
<reference evidence="2 3" key="1">
    <citation type="submission" date="2020-08" db="EMBL/GenBank/DDBJ databases">
        <title>Genomic Encyclopedia of Type Strains, Phase IV (KMG-IV): sequencing the most valuable type-strain genomes for metagenomic binning, comparative biology and taxonomic classification.</title>
        <authorList>
            <person name="Goeker M."/>
        </authorList>
    </citation>
    <scope>NUCLEOTIDE SEQUENCE [LARGE SCALE GENOMIC DNA]</scope>
    <source>
        <strain evidence="2 3">DSM 29514</strain>
    </source>
</reference>
<dbReference type="AlphaFoldDB" id="A0A7W6LG14"/>
<name>A0A7W6LG14_9HYPH</name>
<dbReference type="EMBL" id="JACIEC010000001">
    <property type="protein sequence ID" value="MBB4143477.1"/>
    <property type="molecule type" value="Genomic_DNA"/>
</dbReference>
<dbReference type="InterPro" id="IPR010664">
    <property type="entry name" value="LipoPS_assembly_LptC-rel"/>
</dbReference>
<proteinExistence type="predicted"/>
<sequence>MLQKLASNPEAPRNDGAATGAYQAALAHSRRVKRLRVLLPVAALAISALFIGITFIRSYLPENLTVQSARIENGKIVMESPAIAGRNERGISYSLTATRALQDVTDPNMLSLENVKAAMPMSGDVIARVVATAGVFDRSADRMNMTAPFEVNLSNGITANFQSARLDIPGGFMESTDPVNIKTNDAAIVAKSMKISDNGKTITFTGQVQVNLTGSALKQQDNQSPAQ</sequence>
<comment type="caution">
    <text evidence="2">The sequence shown here is derived from an EMBL/GenBank/DDBJ whole genome shotgun (WGS) entry which is preliminary data.</text>
</comment>
<accession>A0A7W6LG14</accession>
<feature type="transmembrane region" description="Helical" evidence="1">
    <location>
        <begin position="37"/>
        <end position="60"/>
    </location>
</feature>